<proteinExistence type="predicted"/>
<dbReference type="OrthoDB" id="7064328at2"/>
<name>A0A517VJY6_9PLAN</name>
<organism evidence="1 2">
    <name type="scientific">Gimesia algae</name>
    <dbReference type="NCBI Taxonomy" id="2527971"/>
    <lineage>
        <taxon>Bacteria</taxon>
        <taxon>Pseudomonadati</taxon>
        <taxon>Planctomycetota</taxon>
        <taxon>Planctomycetia</taxon>
        <taxon>Planctomycetales</taxon>
        <taxon>Planctomycetaceae</taxon>
        <taxon>Gimesia</taxon>
    </lineage>
</organism>
<evidence type="ECO:0000313" key="1">
    <source>
        <dbReference type="EMBL" id="QDT93341.1"/>
    </source>
</evidence>
<dbReference type="EMBL" id="CP036343">
    <property type="protein sequence ID" value="QDT93341.1"/>
    <property type="molecule type" value="Genomic_DNA"/>
</dbReference>
<sequence length="147" mass="16885">MNYSESDLQPLPDHVEFVRSRPEMFLPYGHASNGSLLGVMVDQIVTITGARTAAFRIDEWWGIACVTDWIPETNQKALSDYFQSMTACPEWAVNSVRFEIVLYAFTEDLTTITQRESTLIKGTMPDMEIITKAKQIGDNWRRMLLFR</sequence>
<gene>
    <name evidence="1" type="ORF">Pan161_50200</name>
</gene>
<dbReference type="AlphaFoldDB" id="A0A517VJY6"/>
<reference evidence="1 2" key="1">
    <citation type="submission" date="2019-02" db="EMBL/GenBank/DDBJ databases">
        <title>Deep-cultivation of Planctomycetes and their phenomic and genomic characterization uncovers novel biology.</title>
        <authorList>
            <person name="Wiegand S."/>
            <person name="Jogler M."/>
            <person name="Boedeker C."/>
            <person name="Pinto D."/>
            <person name="Vollmers J."/>
            <person name="Rivas-Marin E."/>
            <person name="Kohn T."/>
            <person name="Peeters S.H."/>
            <person name="Heuer A."/>
            <person name="Rast P."/>
            <person name="Oberbeckmann S."/>
            <person name="Bunk B."/>
            <person name="Jeske O."/>
            <person name="Meyerdierks A."/>
            <person name="Storesund J.E."/>
            <person name="Kallscheuer N."/>
            <person name="Luecker S."/>
            <person name="Lage O.M."/>
            <person name="Pohl T."/>
            <person name="Merkel B.J."/>
            <person name="Hornburger P."/>
            <person name="Mueller R.-W."/>
            <person name="Bruemmer F."/>
            <person name="Labrenz M."/>
            <person name="Spormann A.M."/>
            <person name="Op den Camp H."/>
            <person name="Overmann J."/>
            <person name="Amann R."/>
            <person name="Jetten M.S.M."/>
            <person name="Mascher T."/>
            <person name="Medema M.H."/>
            <person name="Devos D.P."/>
            <person name="Kaster A.-K."/>
            <person name="Ovreas L."/>
            <person name="Rohde M."/>
            <person name="Galperin M.Y."/>
            <person name="Jogler C."/>
        </authorList>
    </citation>
    <scope>NUCLEOTIDE SEQUENCE [LARGE SCALE GENOMIC DNA]</scope>
    <source>
        <strain evidence="1 2">Pan161</strain>
    </source>
</reference>
<evidence type="ECO:0000313" key="2">
    <source>
        <dbReference type="Proteomes" id="UP000316855"/>
    </source>
</evidence>
<keyword evidence="2" id="KW-1185">Reference proteome</keyword>
<dbReference type="KEGG" id="gax:Pan161_50200"/>
<dbReference type="RefSeq" id="WP_145231321.1">
    <property type="nucleotide sequence ID" value="NZ_CP036343.1"/>
</dbReference>
<dbReference type="Proteomes" id="UP000316855">
    <property type="component" value="Chromosome"/>
</dbReference>
<accession>A0A517VJY6</accession>
<protein>
    <submittedName>
        <fullName evidence="1">Uncharacterized protein</fullName>
    </submittedName>
</protein>